<gene>
    <name evidence="2" type="ORF">GUJ93_ZPchr0010g10464</name>
</gene>
<reference evidence="2" key="2">
    <citation type="submission" date="2021-02" db="EMBL/GenBank/DDBJ databases">
        <authorList>
            <person name="Kimball J.A."/>
            <person name="Haas M.W."/>
            <person name="Macchietto M."/>
            <person name="Kono T."/>
            <person name="Duquette J."/>
            <person name="Shao M."/>
        </authorList>
    </citation>
    <scope>NUCLEOTIDE SEQUENCE</scope>
    <source>
        <tissue evidence="2">Fresh leaf tissue</tissue>
    </source>
</reference>
<protein>
    <submittedName>
        <fullName evidence="2">Uncharacterized protein</fullName>
    </submittedName>
</protein>
<keyword evidence="1" id="KW-1133">Transmembrane helix</keyword>
<dbReference type="Proteomes" id="UP000729402">
    <property type="component" value="Unassembled WGS sequence"/>
</dbReference>
<name>A0A8J5WCT5_ZIZPA</name>
<keyword evidence="3" id="KW-1185">Reference proteome</keyword>
<organism evidence="2 3">
    <name type="scientific">Zizania palustris</name>
    <name type="common">Northern wild rice</name>
    <dbReference type="NCBI Taxonomy" id="103762"/>
    <lineage>
        <taxon>Eukaryota</taxon>
        <taxon>Viridiplantae</taxon>
        <taxon>Streptophyta</taxon>
        <taxon>Embryophyta</taxon>
        <taxon>Tracheophyta</taxon>
        <taxon>Spermatophyta</taxon>
        <taxon>Magnoliopsida</taxon>
        <taxon>Liliopsida</taxon>
        <taxon>Poales</taxon>
        <taxon>Poaceae</taxon>
        <taxon>BOP clade</taxon>
        <taxon>Oryzoideae</taxon>
        <taxon>Oryzeae</taxon>
        <taxon>Zizaniinae</taxon>
        <taxon>Zizania</taxon>
    </lineage>
</organism>
<evidence type="ECO:0000313" key="2">
    <source>
        <dbReference type="EMBL" id="KAG8088478.1"/>
    </source>
</evidence>
<keyword evidence="1" id="KW-0812">Transmembrane</keyword>
<reference evidence="2" key="1">
    <citation type="journal article" date="2021" name="bioRxiv">
        <title>Whole Genome Assembly and Annotation of Northern Wild Rice, Zizania palustris L., Supports a Whole Genome Duplication in the Zizania Genus.</title>
        <authorList>
            <person name="Haas M."/>
            <person name="Kono T."/>
            <person name="Macchietto M."/>
            <person name="Millas R."/>
            <person name="McGilp L."/>
            <person name="Shao M."/>
            <person name="Duquette J."/>
            <person name="Hirsch C.N."/>
            <person name="Kimball J."/>
        </authorList>
    </citation>
    <scope>NUCLEOTIDE SEQUENCE</scope>
    <source>
        <tissue evidence="2">Fresh leaf tissue</tissue>
    </source>
</reference>
<sequence>MASAMAEVVEDSEDMLARLLGGAARLGKEREGQDQIALIPCRKVRLRQLAMLSMERGPIFIGQLLLLYMAVITWIGNKSQSLNMAGLILIDCPA</sequence>
<feature type="transmembrane region" description="Helical" evidence="1">
    <location>
        <begin position="57"/>
        <end position="76"/>
    </location>
</feature>
<keyword evidence="1" id="KW-0472">Membrane</keyword>
<evidence type="ECO:0000313" key="3">
    <source>
        <dbReference type="Proteomes" id="UP000729402"/>
    </source>
</evidence>
<comment type="caution">
    <text evidence="2">The sequence shown here is derived from an EMBL/GenBank/DDBJ whole genome shotgun (WGS) entry which is preliminary data.</text>
</comment>
<dbReference type="AlphaFoldDB" id="A0A8J5WCT5"/>
<dbReference type="EMBL" id="JAAALK010000082">
    <property type="protein sequence ID" value="KAG8088478.1"/>
    <property type="molecule type" value="Genomic_DNA"/>
</dbReference>
<proteinExistence type="predicted"/>
<evidence type="ECO:0000256" key="1">
    <source>
        <dbReference type="SAM" id="Phobius"/>
    </source>
</evidence>
<accession>A0A8J5WCT5</accession>